<keyword evidence="2" id="KW-0680">Restriction system</keyword>
<evidence type="ECO:0000256" key="4">
    <source>
        <dbReference type="SAM" id="Coils"/>
    </source>
</evidence>
<dbReference type="GO" id="GO:0003677">
    <property type="term" value="F:DNA binding"/>
    <property type="evidence" value="ECO:0007669"/>
    <property type="project" value="UniProtKB-KW"/>
</dbReference>
<dbReference type="Gene3D" id="3.90.220.20">
    <property type="entry name" value="DNA methylase specificity domains"/>
    <property type="match status" value="2"/>
</dbReference>
<dbReference type="EMBL" id="WUQX01000001">
    <property type="protein sequence ID" value="MXP78485.1"/>
    <property type="molecule type" value="Genomic_DNA"/>
</dbReference>
<keyword evidence="3" id="KW-0238">DNA-binding</keyword>
<reference evidence="6 7" key="1">
    <citation type="submission" date="2019-12" db="EMBL/GenBank/DDBJ databases">
        <title>Sporaefaciens musculi gen. nov., sp. nov., a novel bacterium isolated from the caecum of an obese mouse.</title>
        <authorList>
            <person name="Rasmussen T.S."/>
            <person name="Streidl T."/>
            <person name="Hitch T.C.A."/>
            <person name="Wortmann E."/>
            <person name="Deptula P."/>
            <person name="Hansen M."/>
            <person name="Nielsen D.S."/>
            <person name="Clavel T."/>
            <person name="Vogensen F.K."/>
        </authorList>
    </citation>
    <scope>NUCLEOTIDE SEQUENCE [LARGE SCALE GENOMIC DNA]</scope>
    <source>
        <strain evidence="6 7">WCA-9-b2</strain>
    </source>
</reference>
<evidence type="ECO:0000256" key="2">
    <source>
        <dbReference type="ARBA" id="ARBA00022747"/>
    </source>
</evidence>
<name>A0A7X3MLI5_9FIRM</name>
<sequence length="205" mass="24349">MLSKYFYKQAQACSMRTKMPKINRKELGTFKVIIPEIEEQEKINMCLETYDRIIQLLDKKLEDVRQKKKWLAQNLLTGNRRLLGFHSAWKEVFIKDVVSEGSKERVADTKLYKKITIKLNFKGIEFVNTIREMADTRPFYIRRKGEIIVGKQNYFHGSIAIVDDKYDGTICSNAIMSFQVREEYCDKYFLLFYLSQTDYIKKKSF</sequence>
<feature type="domain" description="Type I restriction modification DNA specificity" evidence="5">
    <location>
        <begin position="5"/>
        <end position="64"/>
    </location>
</feature>
<comment type="caution">
    <text evidence="6">The sequence shown here is derived from an EMBL/GenBank/DDBJ whole genome shotgun (WGS) entry which is preliminary data.</text>
</comment>
<keyword evidence="4" id="KW-0175">Coiled coil</keyword>
<evidence type="ECO:0000256" key="3">
    <source>
        <dbReference type="ARBA" id="ARBA00023125"/>
    </source>
</evidence>
<dbReference type="AlphaFoldDB" id="A0A7X3MLI5"/>
<dbReference type="InterPro" id="IPR000055">
    <property type="entry name" value="Restrct_endonuc_typeI_TRD"/>
</dbReference>
<dbReference type="InterPro" id="IPR044946">
    <property type="entry name" value="Restrct_endonuc_typeI_TRD_sf"/>
</dbReference>
<protein>
    <recommendedName>
        <fullName evidence="5">Type I restriction modification DNA specificity domain-containing protein</fullName>
    </recommendedName>
</protein>
<dbReference type="PANTHER" id="PTHR30408:SF12">
    <property type="entry name" value="TYPE I RESTRICTION ENZYME MJAVIII SPECIFICITY SUBUNIT"/>
    <property type="match status" value="1"/>
</dbReference>
<dbReference type="InterPro" id="IPR052021">
    <property type="entry name" value="Type-I_RS_S_subunit"/>
</dbReference>
<evidence type="ECO:0000256" key="1">
    <source>
        <dbReference type="ARBA" id="ARBA00010923"/>
    </source>
</evidence>
<organism evidence="6 7">
    <name type="scientific">Sporofaciens musculi</name>
    <dbReference type="NCBI Taxonomy" id="2681861"/>
    <lineage>
        <taxon>Bacteria</taxon>
        <taxon>Bacillati</taxon>
        <taxon>Bacillota</taxon>
        <taxon>Clostridia</taxon>
        <taxon>Lachnospirales</taxon>
        <taxon>Lachnospiraceae</taxon>
        <taxon>Sporofaciens</taxon>
    </lineage>
</organism>
<feature type="coiled-coil region" evidence="4">
    <location>
        <begin position="47"/>
        <end position="74"/>
    </location>
</feature>
<keyword evidence="7" id="KW-1185">Reference proteome</keyword>
<comment type="similarity">
    <text evidence="1">Belongs to the type-I restriction system S methylase family.</text>
</comment>
<evidence type="ECO:0000313" key="6">
    <source>
        <dbReference type="EMBL" id="MXP78485.1"/>
    </source>
</evidence>
<accession>A0A7X3MLI5</accession>
<dbReference type="GO" id="GO:0009307">
    <property type="term" value="P:DNA restriction-modification system"/>
    <property type="evidence" value="ECO:0007669"/>
    <property type="project" value="UniProtKB-KW"/>
</dbReference>
<dbReference type="Proteomes" id="UP000460412">
    <property type="component" value="Unassembled WGS sequence"/>
</dbReference>
<dbReference type="SUPFAM" id="SSF116734">
    <property type="entry name" value="DNA methylase specificity domain"/>
    <property type="match status" value="2"/>
</dbReference>
<dbReference type="Pfam" id="PF01420">
    <property type="entry name" value="Methylase_S"/>
    <property type="match status" value="1"/>
</dbReference>
<gene>
    <name evidence="6" type="ORF">GN277_25045</name>
</gene>
<dbReference type="PANTHER" id="PTHR30408">
    <property type="entry name" value="TYPE-1 RESTRICTION ENZYME ECOKI SPECIFICITY PROTEIN"/>
    <property type="match status" value="1"/>
</dbReference>
<evidence type="ECO:0000313" key="7">
    <source>
        <dbReference type="Proteomes" id="UP000460412"/>
    </source>
</evidence>
<evidence type="ECO:0000259" key="5">
    <source>
        <dbReference type="Pfam" id="PF01420"/>
    </source>
</evidence>
<proteinExistence type="inferred from homology"/>